<protein>
    <submittedName>
        <fullName evidence="3">Uncharacterized protein</fullName>
    </submittedName>
</protein>
<reference evidence="3 4" key="1">
    <citation type="journal article" date="2015" name="Microbiome">
        <title>Genomic resolution of linkages in carbon, nitrogen, and sulfur cycling among widespread estuary sediment bacteria.</title>
        <authorList>
            <person name="Baker B.J."/>
            <person name="Lazar C.S."/>
            <person name="Teske A.P."/>
            <person name="Dick G.J."/>
        </authorList>
    </citation>
    <scope>NUCLEOTIDE SEQUENCE [LARGE SCALE GENOMIC DNA]</scope>
    <source>
        <strain evidence="3">SM23_60</strain>
    </source>
</reference>
<dbReference type="AlphaFoldDB" id="A0A0S8GNA2"/>
<dbReference type="Pfam" id="PF06452">
    <property type="entry name" value="CBM9_1"/>
    <property type="match status" value="1"/>
</dbReference>
<dbReference type="Gene3D" id="2.60.40.1190">
    <property type="match status" value="1"/>
</dbReference>
<dbReference type="InterPro" id="IPR045670">
    <property type="entry name" value="DUF5916"/>
</dbReference>
<dbReference type="InterPro" id="IPR010502">
    <property type="entry name" value="Carb-bd_dom_fam9"/>
</dbReference>
<evidence type="ECO:0000313" key="4">
    <source>
        <dbReference type="Proteomes" id="UP000051096"/>
    </source>
</evidence>
<feature type="domain" description="Carbohydrate-binding" evidence="1">
    <location>
        <begin position="39"/>
        <end position="186"/>
    </location>
</feature>
<evidence type="ECO:0000313" key="3">
    <source>
        <dbReference type="EMBL" id="KPK73341.1"/>
    </source>
</evidence>
<comment type="caution">
    <text evidence="3">The sequence shown here is derived from an EMBL/GenBank/DDBJ whole genome shotgun (WGS) entry which is preliminary data.</text>
</comment>
<evidence type="ECO:0000259" key="1">
    <source>
        <dbReference type="Pfam" id="PF06452"/>
    </source>
</evidence>
<sequence length="687" mass="77584">MKYIYFIVVIAIYSSIHLGHAQVQMPTVTAVRTAEPPVIDGLLHDSCWQCCSTATGFVMVEPNPGAEVTQQTYVRVCYDDEKIYFGIHMSEDRPDALQATTNQRDGGVYMDDSFELILDTYCDRRNAYYFMSNLLGTKLDGRIIDDGRNTESNWDAHWEVKARRCEGGWEMEIAIPFSELSYPGKAEQLWGANFWRVERPHWENTSWAPVQQWCQISRYGTIQGLVITGKTKRLTILPYGAARFERDTLADSLEARAGFDIEYDVTSDLKFNTTFLPDYAQIEADPFQFNLSYEKGEELYFAEKRPFFLEGGSILTTPFQLFYTRRMNEIHAGGKLYGKIRSTELLGLAVRTKDTEEFFSVLRAKQELMGTTTLGALVTHKQHDDTVSQAAGVDFNMPVAGRFLLTTQFAATHNTGVSGDQWAGHVGIDGETSTYGAGIYAGRIGPAFSVEQGFINAYDINQQGVSGYAWHKLLQDWGWFEWIDGGVSFDVAQEIGDRLTVGEVEFWSNVVTRPRIRLGLDGVRTYERYGDTEFTNYVIGGDIETNVGGAAGIASSGGVGQLYDESFQRFHVGALFVIFDRISMFPVLQAVRFGETQWQWLINARISYQITDRAFFRIFAQSASEQGTVSSEFLACEDILNLTNNLLFGYEFAPGTILYIVYNNVHNFDTQSTNHIIVTKFTYSLKF</sequence>
<evidence type="ECO:0000259" key="2">
    <source>
        <dbReference type="Pfam" id="PF19313"/>
    </source>
</evidence>
<accession>A0A0S8GNA2</accession>
<dbReference type="SUPFAM" id="SSF49344">
    <property type="entry name" value="CBD9-like"/>
    <property type="match status" value="1"/>
</dbReference>
<proteinExistence type="predicted"/>
<dbReference type="GO" id="GO:0004553">
    <property type="term" value="F:hydrolase activity, hydrolyzing O-glycosyl compounds"/>
    <property type="evidence" value="ECO:0007669"/>
    <property type="project" value="InterPro"/>
</dbReference>
<gene>
    <name evidence="3" type="ORF">AMJ87_02130</name>
</gene>
<name>A0A0S8GNA2_UNCW3</name>
<organism evidence="3 4">
    <name type="scientific">candidate division WOR_3 bacterium SM23_60</name>
    <dbReference type="NCBI Taxonomy" id="1703780"/>
    <lineage>
        <taxon>Bacteria</taxon>
        <taxon>Bacteria division WOR-3</taxon>
    </lineage>
</organism>
<dbReference type="GO" id="GO:0016052">
    <property type="term" value="P:carbohydrate catabolic process"/>
    <property type="evidence" value="ECO:0007669"/>
    <property type="project" value="InterPro"/>
</dbReference>
<dbReference type="Proteomes" id="UP000051096">
    <property type="component" value="Unassembled WGS sequence"/>
</dbReference>
<dbReference type="GO" id="GO:0030246">
    <property type="term" value="F:carbohydrate binding"/>
    <property type="evidence" value="ECO:0007669"/>
    <property type="project" value="InterPro"/>
</dbReference>
<dbReference type="EMBL" id="LJUO01000011">
    <property type="protein sequence ID" value="KPK73341.1"/>
    <property type="molecule type" value="Genomic_DNA"/>
</dbReference>
<feature type="domain" description="DUF5916" evidence="2">
    <location>
        <begin position="233"/>
        <end position="327"/>
    </location>
</feature>
<dbReference type="Pfam" id="PF19313">
    <property type="entry name" value="DUF5916"/>
    <property type="match status" value="1"/>
</dbReference>
<dbReference type="CDD" id="cd09618">
    <property type="entry name" value="CBM9_like_2"/>
    <property type="match status" value="1"/>
</dbReference>